<evidence type="ECO:0000313" key="3">
    <source>
        <dbReference type="EMBL" id="SHN47133.1"/>
    </source>
</evidence>
<dbReference type="EMBL" id="FRCS01000020">
    <property type="protein sequence ID" value="SHN47133.1"/>
    <property type="molecule type" value="Genomic_DNA"/>
</dbReference>
<gene>
    <name evidence="3" type="ORF">SAMN05443668_12089</name>
</gene>
<dbReference type="SUPFAM" id="SSF52096">
    <property type="entry name" value="ClpP/crotonase"/>
    <property type="match status" value="1"/>
</dbReference>
<dbReference type="PANTHER" id="PTHR43802">
    <property type="entry name" value="ENOYL-COA HYDRATASE"/>
    <property type="match status" value="1"/>
</dbReference>
<dbReference type="Gene3D" id="1.10.12.10">
    <property type="entry name" value="Lyase 2-enoyl-coa Hydratase, Chain A, domain 2"/>
    <property type="match status" value="1"/>
</dbReference>
<keyword evidence="4" id="KW-1185">Reference proteome</keyword>
<dbReference type="Gene3D" id="3.90.226.10">
    <property type="entry name" value="2-enoyl-CoA Hydratase, Chain A, domain 1"/>
    <property type="match status" value="1"/>
</dbReference>
<dbReference type="NCBIfam" id="NF006100">
    <property type="entry name" value="PRK08252.1"/>
    <property type="match status" value="1"/>
</dbReference>
<proteinExistence type="inferred from homology"/>
<evidence type="ECO:0000313" key="4">
    <source>
        <dbReference type="Proteomes" id="UP000184440"/>
    </source>
</evidence>
<dbReference type="PROSITE" id="PS00166">
    <property type="entry name" value="ENOYL_COA_HYDRATASE"/>
    <property type="match status" value="1"/>
</dbReference>
<comment type="similarity">
    <text evidence="1 2">Belongs to the enoyl-CoA hydratase/isomerase family.</text>
</comment>
<dbReference type="STRING" id="134849.SAMN05443668_12089"/>
<dbReference type="InterPro" id="IPR001753">
    <property type="entry name" value="Enoyl-CoA_hydra/iso"/>
</dbReference>
<name>A0A1M7RLF9_9ACTN</name>
<protein>
    <submittedName>
        <fullName evidence="3">Short chain enoyl-CoA hydratase</fullName>
    </submittedName>
</protein>
<dbReference type="OrthoDB" id="8452484at2"/>
<reference evidence="3 4" key="1">
    <citation type="submission" date="2016-11" db="EMBL/GenBank/DDBJ databases">
        <authorList>
            <person name="Jaros S."/>
            <person name="Januszkiewicz K."/>
            <person name="Wedrychowicz H."/>
        </authorList>
    </citation>
    <scope>NUCLEOTIDE SEQUENCE [LARGE SCALE GENOMIC DNA]</scope>
    <source>
        <strain evidence="3 4">DSM 46144</strain>
    </source>
</reference>
<dbReference type="Pfam" id="PF00378">
    <property type="entry name" value="ECH_1"/>
    <property type="match status" value="1"/>
</dbReference>
<dbReference type="AlphaFoldDB" id="A0A1M7RLF9"/>
<dbReference type="InterPro" id="IPR029045">
    <property type="entry name" value="ClpP/crotonase-like_dom_sf"/>
</dbReference>
<evidence type="ECO:0000256" key="1">
    <source>
        <dbReference type="ARBA" id="ARBA00005254"/>
    </source>
</evidence>
<dbReference type="CDD" id="cd06558">
    <property type="entry name" value="crotonase-like"/>
    <property type="match status" value="1"/>
</dbReference>
<dbReference type="PANTHER" id="PTHR43802:SF1">
    <property type="entry name" value="IP11341P-RELATED"/>
    <property type="match status" value="1"/>
</dbReference>
<organism evidence="3 4">
    <name type="scientific">Cryptosporangium aurantiacum</name>
    <dbReference type="NCBI Taxonomy" id="134849"/>
    <lineage>
        <taxon>Bacteria</taxon>
        <taxon>Bacillati</taxon>
        <taxon>Actinomycetota</taxon>
        <taxon>Actinomycetes</taxon>
        <taxon>Cryptosporangiales</taxon>
        <taxon>Cryptosporangiaceae</taxon>
        <taxon>Cryptosporangium</taxon>
    </lineage>
</organism>
<evidence type="ECO:0000256" key="2">
    <source>
        <dbReference type="RuleBase" id="RU003707"/>
    </source>
</evidence>
<dbReference type="RefSeq" id="WP_073264707.1">
    <property type="nucleotide sequence ID" value="NZ_FRCS01000020.1"/>
</dbReference>
<dbReference type="InterPro" id="IPR018376">
    <property type="entry name" value="Enoyl-CoA_hyd/isom_CS"/>
</dbReference>
<dbReference type="Proteomes" id="UP000184440">
    <property type="component" value="Unassembled WGS sequence"/>
</dbReference>
<accession>A0A1M7RLF9</accession>
<dbReference type="InterPro" id="IPR014748">
    <property type="entry name" value="Enoyl-CoA_hydra_C"/>
</dbReference>
<dbReference type="GO" id="GO:0003824">
    <property type="term" value="F:catalytic activity"/>
    <property type="evidence" value="ECO:0007669"/>
    <property type="project" value="InterPro"/>
</dbReference>
<sequence>MSDEVQVEHADGVSVITINRPKARNAVNNAVSVGIAAALDELDERDDLTLGIITGAGGTFCAGMDLKAFVAGENPNDDRRGFGGITMLPPRKPVIAAVEGWALAGGCEIALACDLIVAAEDAKFGIPEVKRGLVAAAGGLVRLPRRIPPAIAMELALTGDPLPAADAHRFGLVNTLTPSGGALDGAKALAARVAANGPLAVAASKQLIVQSQDWADADLWKKQGSIVGPVLGSEDAQEGSRAFAEKRAPVWKGR</sequence>